<organism evidence="2 3">
    <name type="scientific">Bdellovibrio bacteriovorus (strain ATCC 15356 / DSM 50701 / NCIMB 9529 / HD100)</name>
    <dbReference type="NCBI Taxonomy" id="264462"/>
    <lineage>
        <taxon>Bacteria</taxon>
        <taxon>Pseudomonadati</taxon>
        <taxon>Bdellovibrionota</taxon>
        <taxon>Bdellovibrionia</taxon>
        <taxon>Bdellovibrionales</taxon>
        <taxon>Pseudobdellovibrionaceae</taxon>
        <taxon>Bdellovibrio</taxon>
    </lineage>
</organism>
<evidence type="ECO:0000256" key="1">
    <source>
        <dbReference type="SAM" id="SignalP"/>
    </source>
</evidence>
<dbReference type="KEGG" id="bba:Bd0450"/>
<dbReference type="HOGENOM" id="CLU_1923468_0_0_7"/>
<feature type="chain" id="PRO_5004278500" evidence="1">
    <location>
        <begin position="21"/>
        <end position="132"/>
    </location>
</feature>
<evidence type="ECO:0000313" key="2">
    <source>
        <dbReference type="EMBL" id="CAE78432.1"/>
    </source>
</evidence>
<proteinExistence type="predicted"/>
<reference evidence="2 3" key="1">
    <citation type="journal article" date="2004" name="Science">
        <title>A predator unmasked: life cycle of Bdellovibrio bacteriovorus from a genomic perspective.</title>
        <authorList>
            <person name="Rendulic S."/>
            <person name="Jagtap P."/>
            <person name="Rosinus A."/>
            <person name="Eppinger M."/>
            <person name="Baar C."/>
            <person name="Lanz C."/>
            <person name="Keller H."/>
            <person name="Lambert C."/>
            <person name="Evans K.J."/>
            <person name="Goesmann A."/>
            <person name="Meyer F."/>
            <person name="Sockett R.E."/>
            <person name="Schuster S.C."/>
        </authorList>
    </citation>
    <scope>NUCLEOTIDE SEQUENCE [LARGE SCALE GENOMIC DNA]</scope>
    <source>
        <strain evidence="3">ATCC 15356 / DSM 50701 / NCIMB 9529 / HD100</strain>
    </source>
</reference>
<protein>
    <submittedName>
        <fullName evidence="2">Uncharacterized protein</fullName>
    </submittedName>
</protein>
<dbReference type="AlphaFoldDB" id="Q6MQL5"/>
<dbReference type="EMBL" id="BX842647">
    <property type="protein sequence ID" value="CAE78432.1"/>
    <property type="molecule type" value="Genomic_DNA"/>
</dbReference>
<dbReference type="STRING" id="264462.Bd0450"/>
<keyword evidence="1" id="KW-0732">Signal</keyword>
<keyword evidence="3" id="KW-1185">Reference proteome</keyword>
<sequence>MMKHLILVAALVLGSGSAFAGELDNESSVTNQSMNGTVVIRVDNRNNQTAVLATEQAVTSDAQAQVLAQTGSFDQSANVRNELDQDGGASSWYFYSGYNYYSYVYWYGNWYTPCYTYNYGYYSYYYYSNYYW</sequence>
<feature type="signal peptide" evidence="1">
    <location>
        <begin position="1"/>
        <end position="20"/>
    </location>
</feature>
<gene>
    <name evidence="2" type="ordered locus">Bd0450</name>
</gene>
<accession>Q6MQL5</accession>
<dbReference type="Proteomes" id="UP000008080">
    <property type="component" value="Chromosome"/>
</dbReference>
<evidence type="ECO:0000313" key="3">
    <source>
        <dbReference type="Proteomes" id="UP000008080"/>
    </source>
</evidence>
<name>Q6MQL5_BDEBA</name>